<dbReference type="PANTHER" id="PTHR20986:SF24">
    <property type="entry name" value="FMRFAMIDE-LIKE NEUROPEPTIDES 1"/>
    <property type="match status" value="1"/>
</dbReference>
<accession>A0A814S0B2</accession>
<evidence type="ECO:0000256" key="4">
    <source>
        <dbReference type="ARBA" id="ARBA00022815"/>
    </source>
</evidence>
<dbReference type="AlphaFoldDB" id="A0A814S0B2"/>
<keyword evidence="3" id="KW-0964">Secreted</keyword>
<dbReference type="Pfam" id="PF01581">
    <property type="entry name" value="FARP"/>
    <property type="match status" value="1"/>
</dbReference>
<comment type="caution">
    <text evidence="7">The sequence shown here is derived from an EMBL/GenBank/DDBJ whole genome shotgun (WGS) entry which is preliminary data.</text>
</comment>
<name>A0A814S0B2_ADIRI</name>
<dbReference type="InterPro" id="IPR002544">
    <property type="entry name" value="FMRFamid-related_peptide-like"/>
</dbReference>
<reference evidence="7" key="1">
    <citation type="submission" date="2021-02" db="EMBL/GenBank/DDBJ databases">
        <authorList>
            <person name="Nowell W R."/>
        </authorList>
    </citation>
    <scope>NUCLEOTIDE SEQUENCE</scope>
</reference>
<evidence type="ECO:0000256" key="5">
    <source>
        <dbReference type="ARBA" id="ARBA00023320"/>
    </source>
</evidence>
<feature type="chain" id="PRO_5032318577" evidence="6">
    <location>
        <begin position="32"/>
        <end position="139"/>
    </location>
</feature>
<evidence type="ECO:0000256" key="3">
    <source>
        <dbReference type="ARBA" id="ARBA00022525"/>
    </source>
</evidence>
<feature type="signal peptide" evidence="6">
    <location>
        <begin position="1"/>
        <end position="31"/>
    </location>
</feature>
<evidence type="ECO:0000313" key="8">
    <source>
        <dbReference type="Proteomes" id="UP000663828"/>
    </source>
</evidence>
<protein>
    <submittedName>
        <fullName evidence="7">Uncharacterized protein</fullName>
    </submittedName>
</protein>
<proteinExistence type="inferred from homology"/>
<comment type="subcellular location">
    <subcellularLocation>
        <location evidence="1">Secreted</location>
    </subcellularLocation>
</comment>
<keyword evidence="4" id="KW-0027">Amidation</keyword>
<dbReference type="Proteomes" id="UP000663828">
    <property type="component" value="Unassembled WGS sequence"/>
</dbReference>
<comment type="similarity">
    <text evidence="2">Belongs to the FARP (FMRFamide related peptide) family.</text>
</comment>
<keyword evidence="8" id="KW-1185">Reference proteome</keyword>
<dbReference type="GO" id="GO:0007218">
    <property type="term" value="P:neuropeptide signaling pathway"/>
    <property type="evidence" value="ECO:0007669"/>
    <property type="project" value="UniProtKB-KW"/>
</dbReference>
<evidence type="ECO:0000256" key="1">
    <source>
        <dbReference type="ARBA" id="ARBA00004613"/>
    </source>
</evidence>
<keyword evidence="6" id="KW-0732">Signal</keyword>
<keyword evidence="5" id="KW-0527">Neuropeptide</keyword>
<organism evidence="7 8">
    <name type="scientific">Adineta ricciae</name>
    <name type="common">Rotifer</name>
    <dbReference type="NCBI Taxonomy" id="249248"/>
    <lineage>
        <taxon>Eukaryota</taxon>
        <taxon>Metazoa</taxon>
        <taxon>Spiralia</taxon>
        <taxon>Gnathifera</taxon>
        <taxon>Rotifera</taxon>
        <taxon>Eurotatoria</taxon>
        <taxon>Bdelloidea</taxon>
        <taxon>Adinetida</taxon>
        <taxon>Adinetidae</taxon>
        <taxon>Adineta</taxon>
    </lineage>
</organism>
<dbReference type="InterPro" id="IPR051041">
    <property type="entry name" value="FMRFamide-related_np"/>
</dbReference>
<dbReference type="GO" id="GO:0005576">
    <property type="term" value="C:extracellular region"/>
    <property type="evidence" value="ECO:0007669"/>
    <property type="project" value="UniProtKB-SubCell"/>
</dbReference>
<gene>
    <name evidence="7" type="ORF">XAT740_LOCUS20303</name>
</gene>
<dbReference type="PANTHER" id="PTHR20986">
    <property type="entry name" value="FMRFAMIDE-RELATED PEPTIDES"/>
    <property type="match status" value="1"/>
</dbReference>
<sequence>MSLLRQPLNVMYLFTLLSALLYVQMVTKASSDVVDVADNERLQFLSHNHNEYSNDNSESTEENDYDRRSTTFLRFGRQVSPSGSFLRFGRQISPSGSFLRFGRRLHNQGSFLRFGRQLDLISQDDFDRMGHKGRFLRFG</sequence>
<dbReference type="EMBL" id="CAJNOR010001414">
    <property type="protein sequence ID" value="CAF1138801.1"/>
    <property type="molecule type" value="Genomic_DNA"/>
</dbReference>
<evidence type="ECO:0000256" key="6">
    <source>
        <dbReference type="SAM" id="SignalP"/>
    </source>
</evidence>
<evidence type="ECO:0000313" key="7">
    <source>
        <dbReference type="EMBL" id="CAF1138801.1"/>
    </source>
</evidence>
<evidence type="ECO:0000256" key="2">
    <source>
        <dbReference type="ARBA" id="ARBA00006356"/>
    </source>
</evidence>